<dbReference type="InterPro" id="IPR041705">
    <property type="entry name" value="PIN_Sll0205"/>
</dbReference>
<name>A0A6J4Q475_9BACT</name>
<sequence length="134" mass="14675">MGTEFVIDTHALVWFLQGDARLGLKARAVLEDPGSKLVLPAIALAEACHIVERGRTSIPSSRELLKAVGRDRRIRVAPLTRAIVRRTVDLGSIPEMHDRQIAATALRIIDRGGDAILLTKDERILASGIVPVIW</sequence>
<evidence type="ECO:0000313" key="2">
    <source>
        <dbReference type="EMBL" id="CAA9430147.1"/>
    </source>
</evidence>
<dbReference type="EMBL" id="CADCUQ010000788">
    <property type="protein sequence ID" value="CAA9430147.1"/>
    <property type="molecule type" value="Genomic_DNA"/>
</dbReference>
<dbReference type="AlphaFoldDB" id="A0A6J4Q475"/>
<protein>
    <recommendedName>
        <fullName evidence="1">PIN domain-containing protein</fullName>
    </recommendedName>
</protein>
<gene>
    <name evidence="2" type="ORF">AVDCRST_MAG64-3423</name>
</gene>
<proteinExistence type="predicted"/>
<reference evidence="2" key="1">
    <citation type="submission" date="2020-02" db="EMBL/GenBank/DDBJ databases">
        <authorList>
            <person name="Meier V. D."/>
        </authorList>
    </citation>
    <scope>NUCLEOTIDE SEQUENCE</scope>
    <source>
        <strain evidence="2">AVDCRST_MAG64</strain>
    </source>
</reference>
<accession>A0A6J4Q475</accession>
<dbReference type="InterPro" id="IPR029060">
    <property type="entry name" value="PIN-like_dom_sf"/>
</dbReference>
<organism evidence="2">
    <name type="scientific">uncultured Phycisphaerae bacterium</name>
    <dbReference type="NCBI Taxonomy" id="904963"/>
    <lineage>
        <taxon>Bacteria</taxon>
        <taxon>Pseudomonadati</taxon>
        <taxon>Planctomycetota</taxon>
        <taxon>Phycisphaerae</taxon>
        <taxon>environmental samples</taxon>
    </lineage>
</organism>
<feature type="domain" description="PIN" evidence="1">
    <location>
        <begin position="6"/>
        <end position="124"/>
    </location>
</feature>
<dbReference type="SUPFAM" id="SSF88723">
    <property type="entry name" value="PIN domain-like"/>
    <property type="match status" value="1"/>
</dbReference>
<dbReference type="Pfam" id="PF01850">
    <property type="entry name" value="PIN"/>
    <property type="match status" value="1"/>
</dbReference>
<evidence type="ECO:0000259" key="1">
    <source>
        <dbReference type="Pfam" id="PF01850"/>
    </source>
</evidence>
<dbReference type="InterPro" id="IPR002716">
    <property type="entry name" value="PIN_dom"/>
</dbReference>
<dbReference type="CDD" id="cd09872">
    <property type="entry name" value="PIN_Sll0205-like"/>
    <property type="match status" value="1"/>
</dbReference>
<dbReference type="Gene3D" id="3.40.50.1010">
    <property type="entry name" value="5'-nuclease"/>
    <property type="match status" value="1"/>
</dbReference>